<evidence type="ECO:0000256" key="3">
    <source>
        <dbReference type="ARBA" id="ARBA00023080"/>
    </source>
</evidence>
<dbReference type="Gene3D" id="2.70.40.10">
    <property type="match status" value="1"/>
</dbReference>
<evidence type="ECO:0000313" key="7">
    <source>
        <dbReference type="EMBL" id="EFO78132.1"/>
    </source>
</evidence>
<dbReference type="CDD" id="cd07557">
    <property type="entry name" value="trimeric_dUTPase"/>
    <property type="match status" value="1"/>
</dbReference>
<evidence type="ECO:0000259" key="6">
    <source>
        <dbReference type="Pfam" id="PF00692"/>
    </source>
</evidence>
<comment type="caution">
    <text evidence="7">The sequence shown here is derived from an EMBL/GenBank/DDBJ whole genome shotgun (WGS) entry which is preliminary data.</text>
</comment>
<reference evidence="7 8" key="1">
    <citation type="submission" date="2010-10" db="EMBL/GenBank/DDBJ databases">
        <authorList>
            <person name="Durkin A.S."/>
            <person name="Madupu R."/>
            <person name="Torralba M."/>
            <person name="Gillis M."/>
            <person name="Methe B."/>
            <person name="Sutton G."/>
            <person name="Nelson K.E."/>
        </authorList>
    </citation>
    <scope>NUCLEOTIDE SEQUENCE [LARGE SCALE GENOMIC DNA]</scope>
    <source>
        <strain evidence="7 8">JCVIHMP022</strain>
    </source>
</reference>
<comment type="similarity">
    <text evidence="1 5">Belongs to the dUTPase family.</text>
</comment>
<proteinExistence type="inferred from homology"/>
<protein>
    <recommendedName>
        <fullName evidence="5">Deoxyuridine 5'-triphosphate nucleotidohydrolase</fullName>
        <shortName evidence="5">dUTPase</shortName>
        <ecNumber evidence="5">3.6.1.23</ecNumber>
    </recommendedName>
    <alternativeName>
        <fullName evidence="5">dUTP pyrophosphatase</fullName>
    </alternativeName>
</protein>
<feature type="domain" description="dUTPase-like" evidence="6">
    <location>
        <begin position="12"/>
        <end position="138"/>
    </location>
</feature>
<organism evidence="7 8">
    <name type="scientific">Bifidobacterium dentium JCVIHMP022</name>
    <dbReference type="NCBI Taxonomy" id="553191"/>
    <lineage>
        <taxon>Bacteria</taxon>
        <taxon>Bacillati</taxon>
        <taxon>Actinomycetota</taxon>
        <taxon>Actinomycetes</taxon>
        <taxon>Bifidobacteriales</taxon>
        <taxon>Bifidobacteriaceae</taxon>
        <taxon>Bifidobacterium</taxon>
    </lineage>
</organism>
<dbReference type="Proteomes" id="UP000003457">
    <property type="component" value="Unassembled WGS sequence"/>
</dbReference>
<comment type="cofactor">
    <cofactor evidence="5">
        <name>Mg(2+)</name>
        <dbReference type="ChEBI" id="CHEBI:18420"/>
    </cofactor>
</comment>
<dbReference type="Pfam" id="PF00692">
    <property type="entry name" value="dUTPase"/>
    <property type="match status" value="1"/>
</dbReference>
<feature type="binding site" evidence="5">
    <location>
        <begin position="59"/>
        <end position="61"/>
    </location>
    <ligand>
        <name>substrate</name>
    </ligand>
</feature>
<dbReference type="PANTHER" id="PTHR11241:SF0">
    <property type="entry name" value="DEOXYURIDINE 5'-TRIPHOSPHATE NUCLEOTIDOHYDROLASE"/>
    <property type="match status" value="1"/>
</dbReference>
<dbReference type="NCBIfam" id="NF001862">
    <property type="entry name" value="PRK00601.1"/>
    <property type="match status" value="1"/>
</dbReference>
<dbReference type="AlphaFoldDB" id="A0AB72Z1U8"/>
<comment type="pathway">
    <text evidence="5">Pyrimidine metabolism; dUMP biosynthesis; dUMP from dCTP (dUTP route): step 2/2.</text>
</comment>
<dbReference type="InterPro" id="IPR036157">
    <property type="entry name" value="dUTPase-like_sf"/>
</dbReference>
<sequence>MNIPITGDERNITYAHEGDAGADLRSVEDTIITPNSRILVHTGLHMAIPSGYVGMVCPRSGFALKQGVTVLNAPGIVDSGYRGEVGVILLNTSEQTVTVHKGDRIAQMVFVPYVHMAFEHVESLPETDRGEGGFGSTGKE</sequence>
<dbReference type="GO" id="GO:0000287">
    <property type="term" value="F:magnesium ion binding"/>
    <property type="evidence" value="ECO:0007669"/>
    <property type="project" value="UniProtKB-UniRule"/>
</dbReference>
<keyword evidence="2 5" id="KW-0378">Hydrolase</keyword>
<dbReference type="GO" id="GO:0004170">
    <property type="term" value="F:dUTP diphosphatase activity"/>
    <property type="evidence" value="ECO:0007669"/>
    <property type="project" value="UniProtKB-UniRule"/>
</dbReference>
<comment type="catalytic activity">
    <reaction evidence="4 5">
        <text>dUTP + H2O = dUMP + diphosphate + H(+)</text>
        <dbReference type="Rhea" id="RHEA:10248"/>
        <dbReference type="ChEBI" id="CHEBI:15377"/>
        <dbReference type="ChEBI" id="CHEBI:15378"/>
        <dbReference type="ChEBI" id="CHEBI:33019"/>
        <dbReference type="ChEBI" id="CHEBI:61555"/>
        <dbReference type="ChEBI" id="CHEBI:246422"/>
        <dbReference type="EC" id="3.6.1.23"/>
    </reaction>
</comment>
<dbReference type="GO" id="GO:0006226">
    <property type="term" value="P:dUMP biosynthetic process"/>
    <property type="evidence" value="ECO:0007669"/>
    <property type="project" value="UniProtKB-UniRule"/>
</dbReference>
<name>A0AB72Z1U8_9BIFI</name>
<evidence type="ECO:0000256" key="1">
    <source>
        <dbReference type="ARBA" id="ARBA00006581"/>
    </source>
</evidence>
<comment type="caution">
    <text evidence="5">Lacks conserved residue(s) required for the propagation of feature annotation.</text>
</comment>
<dbReference type="PANTHER" id="PTHR11241">
    <property type="entry name" value="DEOXYURIDINE 5'-TRIPHOSPHATE NUCLEOTIDOHYDROLASE"/>
    <property type="match status" value="1"/>
</dbReference>
<dbReference type="HAMAP" id="MF_00116">
    <property type="entry name" value="dUTPase_bact"/>
    <property type="match status" value="1"/>
</dbReference>
<keyword evidence="5" id="KW-0479">Metal-binding</keyword>
<comment type="function">
    <text evidence="5">This enzyme is involved in nucleotide metabolism: it produces dUMP, the immediate precursor of thymidine nucleotides and it decreases the intracellular concentration of dUTP so that uracil cannot be incorporated into DNA.</text>
</comment>
<dbReference type="InterPro" id="IPR033704">
    <property type="entry name" value="dUTPase_trimeric"/>
</dbReference>
<feature type="binding site" evidence="5">
    <location>
        <position position="72"/>
    </location>
    <ligand>
        <name>substrate</name>
    </ligand>
</feature>
<evidence type="ECO:0000313" key="8">
    <source>
        <dbReference type="Proteomes" id="UP000003457"/>
    </source>
</evidence>
<gene>
    <name evidence="5 7" type="primary">dut</name>
    <name evidence="7" type="ORF">HMPREF9003_0200</name>
</gene>
<accession>A0AB72Z1U8</accession>
<dbReference type="RefSeq" id="WP_003842244.1">
    <property type="nucleotide sequence ID" value="NZ_AEHJ01000011.1"/>
</dbReference>
<dbReference type="NCBIfam" id="TIGR00576">
    <property type="entry name" value="dut"/>
    <property type="match status" value="1"/>
</dbReference>
<dbReference type="GO" id="GO:0046081">
    <property type="term" value="P:dUTP catabolic process"/>
    <property type="evidence" value="ECO:0007669"/>
    <property type="project" value="InterPro"/>
</dbReference>
<feature type="binding site" evidence="5">
    <location>
        <position position="78"/>
    </location>
    <ligand>
        <name>substrate</name>
    </ligand>
</feature>
<dbReference type="EMBL" id="AEHJ01000011">
    <property type="protein sequence ID" value="EFO78132.1"/>
    <property type="molecule type" value="Genomic_DNA"/>
</dbReference>
<keyword evidence="5" id="KW-0460">Magnesium</keyword>
<evidence type="ECO:0000256" key="5">
    <source>
        <dbReference type="HAMAP-Rule" id="MF_00116"/>
    </source>
</evidence>
<evidence type="ECO:0000256" key="2">
    <source>
        <dbReference type="ARBA" id="ARBA00022801"/>
    </source>
</evidence>
<dbReference type="SUPFAM" id="SSF51283">
    <property type="entry name" value="dUTPase-like"/>
    <property type="match status" value="1"/>
</dbReference>
<keyword evidence="3 5" id="KW-0546">Nucleotide metabolism</keyword>
<dbReference type="InterPro" id="IPR029054">
    <property type="entry name" value="dUTPase-like"/>
</dbReference>
<dbReference type="EC" id="3.6.1.23" evidence="5"/>
<evidence type="ECO:0000256" key="4">
    <source>
        <dbReference type="ARBA" id="ARBA00047686"/>
    </source>
</evidence>
<dbReference type="InterPro" id="IPR008181">
    <property type="entry name" value="dUTPase"/>
</dbReference>